<name>A0ACC0TQN7_9AGAM</name>
<organism evidence="1 2">
    <name type="scientific">Russula earlei</name>
    <dbReference type="NCBI Taxonomy" id="71964"/>
    <lineage>
        <taxon>Eukaryota</taxon>
        <taxon>Fungi</taxon>
        <taxon>Dikarya</taxon>
        <taxon>Basidiomycota</taxon>
        <taxon>Agaricomycotina</taxon>
        <taxon>Agaricomycetes</taxon>
        <taxon>Russulales</taxon>
        <taxon>Russulaceae</taxon>
        <taxon>Russula</taxon>
    </lineage>
</organism>
<dbReference type="Proteomes" id="UP001207468">
    <property type="component" value="Unassembled WGS sequence"/>
</dbReference>
<dbReference type="EMBL" id="JAGFNK010001314">
    <property type="protein sequence ID" value="KAI9432621.1"/>
    <property type="molecule type" value="Genomic_DNA"/>
</dbReference>
<evidence type="ECO:0000313" key="2">
    <source>
        <dbReference type="Proteomes" id="UP001207468"/>
    </source>
</evidence>
<protein>
    <submittedName>
        <fullName evidence="1">Dehydrogenase</fullName>
    </submittedName>
</protein>
<evidence type="ECO:0000313" key="1">
    <source>
        <dbReference type="EMBL" id="KAI9432621.1"/>
    </source>
</evidence>
<accession>A0ACC0TQN7</accession>
<gene>
    <name evidence="1" type="ORF">F5148DRAFT_990342</name>
</gene>
<reference evidence="1" key="1">
    <citation type="submission" date="2021-03" db="EMBL/GenBank/DDBJ databases">
        <title>Evolutionary priming and transition to the ectomycorrhizal habit in an iconic lineage of mushroom-forming fungi: is preadaptation a requirement?</title>
        <authorList>
            <consortium name="DOE Joint Genome Institute"/>
            <person name="Looney B.P."/>
            <person name="Miyauchi S."/>
            <person name="Morin E."/>
            <person name="Drula E."/>
            <person name="Courty P.E."/>
            <person name="Chicoki N."/>
            <person name="Fauchery L."/>
            <person name="Kohler A."/>
            <person name="Kuo A."/>
            <person name="LaButti K."/>
            <person name="Pangilinan J."/>
            <person name="Lipzen A."/>
            <person name="Riley R."/>
            <person name="Andreopoulos W."/>
            <person name="He G."/>
            <person name="Johnson J."/>
            <person name="Barry K.W."/>
            <person name="Grigoriev I.V."/>
            <person name="Nagy L."/>
            <person name="Hibbett D."/>
            <person name="Henrissat B."/>
            <person name="Matheny P.B."/>
            <person name="Labbe J."/>
            <person name="Martin A.F."/>
        </authorList>
    </citation>
    <scope>NUCLEOTIDE SEQUENCE</scope>
    <source>
        <strain evidence="1">BPL698</strain>
    </source>
</reference>
<sequence length="349" mass="36974">MAPIKQRAAILTENGVTFGLADVPKLGPGQILVRVVAAVQNPVDLKSIGMVSKAGNYGGILGNDFAGVVEELGPDVPEGVRTVGERVAGLIKGLFQPNGTFSEYLVADAERGVVPIPDSWSFEEAAQLGIAALTGLQTLHQSLGLPSPFDPKSGPPRDILIWGGASSVGQYAIQFAKLNGLRVLTTASPKNFDLVKDLGADVVFDYRDENVVEKIRAATGNVLDIAIDTISEGRTTQQIPAAIGDKGGKVGIILPYESPRPDVTVTFSLAWDLLKPPLSLCRSSPSRNQMASGTLICSGRSWPRRISSPTRSFIQPSGIAGVKDGLQYMSQGKVSAQKITYRIADTPQL</sequence>
<keyword evidence="2" id="KW-1185">Reference proteome</keyword>
<proteinExistence type="predicted"/>
<comment type="caution">
    <text evidence="1">The sequence shown here is derived from an EMBL/GenBank/DDBJ whole genome shotgun (WGS) entry which is preliminary data.</text>
</comment>